<dbReference type="Pfam" id="PF04400">
    <property type="entry name" value="NqrM"/>
    <property type="match status" value="1"/>
</dbReference>
<dbReference type="EMBL" id="SMFQ01000002">
    <property type="protein sequence ID" value="TCJ88493.1"/>
    <property type="molecule type" value="Genomic_DNA"/>
</dbReference>
<evidence type="ECO:0000313" key="1">
    <source>
        <dbReference type="EMBL" id="TCJ88493.1"/>
    </source>
</evidence>
<dbReference type="Proteomes" id="UP000294887">
    <property type="component" value="Unassembled WGS sequence"/>
</dbReference>
<evidence type="ECO:0000313" key="2">
    <source>
        <dbReference type="Proteomes" id="UP000294887"/>
    </source>
</evidence>
<reference evidence="1 2" key="1">
    <citation type="submission" date="2019-03" db="EMBL/GenBank/DDBJ databases">
        <title>Genomic Encyclopedia of Type Strains, Phase IV (KMG-IV): sequencing the most valuable type-strain genomes for metagenomic binning, comparative biology and taxonomic classification.</title>
        <authorList>
            <person name="Goeker M."/>
        </authorList>
    </citation>
    <scope>NUCLEOTIDE SEQUENCE [LARGE SCALE GENOMIC DNA]</scope>
    <source>
        <strain evidence="1 2">DSM 24830</strain>
    </source>
</reference>
<dbReference type="RefSeq" id="WP_131904187.1">
    <property type="nucleotide sequence ID" value="NZ_BAAAFU010000008.1"/>
</dbReference>
<dbReference type="PANTHER" id="PTHR40691:SF3">
    <property type="entry name" value="(NA+)-NQR MATURATION NQRM"/>
    <property type="match status" value="1"/>
</dbReference>
<name>A0A4R1F3V7_9GAMM</name>
<keyword evidence="2" id="KW-1185">Reference proteome</keyword>
<accession>A0A4R1F3V7</accession>
<dbReference type="PANTHER" id="PTHR40691">
    <property type="entry name" value="(NA+)-NQR MATURATION NQRM"/>
    <property type="match status" value="1"/>
</dbReference>
<protein>
    <recommendedName>
        <fullName evidence="3">(Na+)-NQR maturation NqrM</fullName>
    </recommendedName>
</protein>
<dbReference type="OrthoDB" id="5296227at2"/>
<gene>
    <name evidence="1" type="ORF">EV695_0349</name>
</gene>
<comment type="caution">
    <text evidence="1">The sequence shown here is derived from an EMBL/GenBank/DDBJ whole genome shotgun (WGS) entry which is preliminary data.</text>
</comment>
<dbReference type="InterPro" id="IPR007495">
    <property type="entry name" value="NqrM"/>
</dbReference>
<dbReference type="AlphaFoldDB" id="A0A4R1F3V7"/>
<proteinExistence type="predicted"/>
<organism evidence="1 2">
    <name type="scientific">Cocleimonas flava</name>
    <dbReference type="NCBI Taxonomy" id="634765"/>
    <lineage>
        <taxon>Bacteria</taxon>
        <taxon>Pseudomonadati</taxon>
        <taxon>Pseudomonadota</taxon>
        <taxon>Gammaproteobacteria</taxon>
        <taxon>Thiotrichales</taxon>
        <taxon>Thiotrichaceae</taxon>
        <taxon>Cocleimonas</taxon>
    </lineage>
</organism>
<evidence type="ECO:0008006" key="3">
    <source>
        <dbReference type="Google" id="ProtNLM"/>
    </source>
</evidence>
<sequence length="97" mass="10661">MQIFLFTFMVLLLAFLGMAAGVLLNNRELKGSCGGLSNIPGVKGDCSCSNPCEKRKARMAQEEKDSAENCDTNSNEQQNITKDYAQINIDQLRTGIK</sequence>